<keyword evidence="9" id="KW-0325">Glycoprotein</keyword>
<evidence type="ECO:0000256" key="5">
    <source>
        <dbReference type="ARBA" id="ARBA00022692"/>
    </source>
</evidence>
<comment type="pathway">
    <text evidence="2">Glycolipid biosynthesis; glycosylphosphatidylinositol-anchor biosynthesis.</text>
</comment>
<dbReference type="PANTHER" id="PTHR21072">
    <property type="entry name" value="GPI TRANSAMIDASE COMPONENT PIG-S"/>
    <property type="match status" value="1"/>
</dbReference>
<keyword evidence="12" id="KW-1185">Reference proteome</keyword>
<evidence type="ECO:0000256" key="6">
    <source>
        <dbReference type="ARBA" id="ARBA00022824"/>
    </source>
</evidence>
<keyword evidence="6" id="KW-0256">Endoplasmic reticulum</keyword>
<evidence type="ECO:0000256" key="3">
    <source>
        <dbReference type="ARBA" id="ARBA00005316"/>
    </source>
</evidence>
<evidence type="ECO:0000256" key="1">
    <source>
        <dbReference type="ARBA" id="ARBA00004477"/>
    </source>
</evidence>
<sequence length="522" mass="56887">MDAKTLPVKGEKSYSVPSESNGLMWTRRLVILAFWAVVVFLGLPHWTWTTSISRSSLPLDAMNAWADGKTCQLQYPLDIHLQAPSLPAEQTLALAGTIEAVLSAQDNLPLHSFRVLTSNALTPDHVLTVKLDSAITPRVSLRSWEPILDIKLDMSQSINVGEIGPFIAQEILRIFGDESAALGYLIRSTNFAHVTQLPTLDATKQQALDGRTTRAFKAASNYHITFSLFTPTASPSAWAIDAALQEYIEPLLHSLSSISNFTIDTQVQLYAAFSPSIAGPVYDEEKAAWTLNHADLTGFVNAAEWPLNPSIGAGPTINFVLYVPSPDRSPLLVEGDAGTSWIIPQWGGVQIHNSASTDRLELADLRPDMITFADQLVSLLGVPQSPPSLPLRTSSLERERATALILSASSTLGALARLTLKLTSIAIPESVAASVDDTLSRLNMACQDLRQGHFQSALANARVAESEVEHAFFFPSMVGQVYFPEEHKVAVYVPLLGPMAVPLIMAGMKELRSWLQNKRKTS</sequence>
<dbReference type="InterPro" id="IPR019540">
    <property type="entry name" value="PtdIno-glycan_biosynth_class_S"/>
</dbReference>
<dbReference type="OrthoDB" id="28748at2759"/>
<comment type="similarity">
    <text evidence="3">Belongs to the PIGS family.</text>
</comment>
<proteinExistence type="inferred from homology"/>
<keyword evidence="8 10" id="KW-0472">Membrane</keyword>
<dbReference type="EMBL" id="CP099418">
    <property type="protein sequence ID" value="USW47111.1"/>
    <property type="molecule type" value="Genomic_DNA"/>
</dbReference>
<organism evidence="11 12">
    <name type="scientific">Septoria linicola</name>
    <dbReference type="NCBI Taxonomy" id="215465"/>
    <lineage>
        <taxon>Eukaryota</taxon>
        <taxon>Fungi</taxon>
        <taxon>Dikarya</taxon>
        <taxon>Ascomycota</taxon>
        <taxon>Pezizomycotina</taxon>
        <taxon>Dothideomycetes</taxon>
        <taxon>Dothideomycetidae</taxon>
        <taxon>Mycosphaerellales</taxon>
        <taxon>Mycosphaerellaceae</taxon>
        <taxon>Septoria</taxon>
    </lineage>
</organism>
<reference evidence="11" key="1">
    <citation type="submission" date="2022-06" db="EMBL/GenBank/DDBJ databases">
        <title>Complete genome sequences of two strains of the flax pathogen Septoria linicola.</title>
        <authorList>
            <person name="Lapalu N."/>
            <person name="Simon A."/>
            <person name="Demenou B."/>
            <person name="Paumier D."/>
            <person name="Guillot M.-P."/>
            <person name="Gout L."/>
            <person name="Valade R."/>
        </authorList>
    </citation>
    <scope>NUCLEOTIDE SEQUENCE</scope>
    <source>
        <strain evidence="11">SE15195</strain>
    </source>
</reference>
<dbReference type="GO" id="GO:0016255">
    <property type="term" value="P:attachment of GPI anchor to protein"/>
    <property type="evidence" value="ECO:0007669"/>
    <property type="project" value="InterPro"/>
</dbReference>
<evidence type="ECO:0000256" key="7">
    <source>
        <dbReference type="ARBA" id="ARBA00022989"/>
    </source>
</evidence>
<evidence type="ECO:0000313" key="11">
    <source>
        <dbReference type="EMBL" id="USW47111.1"/>
    </source>
</evidence>
<name>A0A9Q9ALP9_9PEZI</name>
<dbReference type="PANTHER" id="PTHR21072:SF13">
    <property type="entry name" value="GPI TRANSAMIDASE COMPONENT PIG-S"/>
    <property type="match status" value="1"/>
</dbReference>
<dbReference type="Proteomes" id="UP001056384">
    <property type="component" value="Chromosome 1"/>
</dbReference>
<evidence type="ECO:0000256" key="8">
    <source>
        <dbReference type="ARBA" id="ARBA00023136"/>
    </source>
</evidence>
<gene>
    <name evidence="11" type="ORF">Slin15195_G004300</name>
</gene>
<evidence type="ECO:0000256" key="2">
    <source>
        <dbReference type="ARBA" id="ARBA00004687"/>
    </source>
</evidence>
<feature type="transmembrane region" description="Helical" evidence="10">
    <location>
        <begin position="29"/>
        <end position="48"/>
    </location>
</feature>
<evidence type="ECO:0000256" key="10">
    <source>
        <dbReference type="SAM" id="Phobius"/>
    </source>
</evidence>
<dbReference type="AlphaFoldDB" id="A0A9Q9ALP9"/>
<protein>
    <submittedName>
        <fullName evidence="11">Phosphatidylinositol-glycan biosynthesis class S protein</fullName>
    </submittedName>
</protein>
<keyword evidence="5 10" id="KW-0812">Transmembrane</keyword>
<dbReference type="GO" id="GO:0006506">
    <property type="term" value="P:GPI anchor biosynthetic process"/>
    <property type="evidence" value="ECO:0007669"/>
    <property type="project" value="UniProtKB-KW"/>
</dbReference>
<accession>A0A9Q9ALP9</accession>
<dbReference type="GO" id="GO:0042765">
    <property type="term" value="C:GPI-anchor transamidase complex"/>
    <property type="evidence" value="ECO:0007669"/>
    <property type="project" value="InterPro"/>
</dbReference>
<evidence type="ECO:0000256" key="9">
    <source>
        <dbReference type="ARBA" id="ARBA00023180"/>
    </source>
</evidence>
<comment type="subcellular location">
    <subcellularLocation>
        <location evidence="1">Endoplasmic reticulum membrane</location>
        <topology evidence="1">Multi-pass membrane protein</topology>
    </subcellularLocation>
</comment>
<evidence type="ECO:0000256" key="4">
    <source>
        <dbReference type="ARBA" id="ARBA00022502"/>
    </source>
</evidence>
<keyword evidence="4" id="KW-0337">GPI-anchor biosynthesis</keyword>
<keyword evidence="7 10" id="KW-1133">Transmembrane helix</keyword>
<dbReference type="Pfam" id="PF10510">
    <property type="entry name" value="PIG-S"/>
    <property type="match status" value="1"/>
</dbReference>
<evidence type="ECO:0000313" key="12">
    <source>
        <dbReference type="Proteomes" id="UP001056384"/>
    </source>
</evidence>